<reference evidence="3" key="1">
    <citation type="submission" date="2022-11" db="UniProtKB">
        <authorList>
            <consortium name="WormBaseParasite"/>
        </authorList>
    </citation>
    <scope>IDENTIFICATION</scope>
</reference>
<feature type="transmembrane region" description="Helical" evidence="1">
    <location>
        <begin position="51"/>
        <end position="77"/>
    </location>
</feature>
<dbReference type="Proteomes" id="UP000887564">
    <property type="component" value="Unplaced"/>
</dbReference>
<keyword evidence="1" id="KW-1133">Transmembrane helix</keyword>
<evidence type="ECO:0000313" key="2">
    <source>
        <dbReference type="Proteomes" id="UP000887564"/>
    </source>
</evidence>
<keyword evidence="1" id="KW-0812">Transmembrane</keyword>
<keyword evidence="1" id="KW-0472">Membrane</keyword>
<evidence type="ECO:0000256" key="1">
    <source>
        <dbReference type="SAM" id="Phobius"/>
    </source>
</evidence>
<name>A0A914RTW5_PAREQ</name>
<accession>A0A914RTW5</accession>
<dbReference type="WBParaSite" id="PEQ_0000971701-mRNA-1">
    <property type="protein sequence ID" value="PEQ_0000971701-mRNA-1"/>
    <property type="gene ID" value="PEQ_0000971701"/>
</dbReference>
<organism evidence="2 3">
    <name type="scientific">Parascaris equorum</name>
    <name type="common">Equine roundworm</name>
    <dbReference type="NCBI Taxonomy" id="6256"/>
    <lineage>
        <taxon>Eukaryota</taxon>
        <taxon>Metazoa</taxon>
        <taxon>Ecdysozoa</taxon>
        <taxon>Nematoda</taxon>
        <taxon>Chromadorea</taxon>
        <taxon>Rhabditida</taxon>
        <taxon>Spirurina</taxon>
        <taxon>Ascaridomorpha</taxon>
        <taxon>Ascaridoidea</taxon>
        <taxon>Ascarididae</taxon>
        <taxon>Parascaris</taxon>
    </lineage>
</organism>
<dbReference type="AlphaFoldDB" id="A0A914RTW5"/>
<keyword evidence="2" id="KW-1185">Reference proteome</keyword>
<proteinExistence type="predicted"/>
<sequence>MMSTPAQGSNPNDCSQRLAGEDIELLVYDSGVDTVENADEILAHLGARNKYILLVTITMSFAWAIGAMPIMCSAFIVDNGECVNNIECEQENRTSIVSDVSSGLYVDGYQEQRQI</sequence>
<protein>
    <submittedName>
        <fullName evidence="3">Uncharacterized protein</fullName>
    </submittedName>
</protein>
<evidence type="ECO:0000313" key="3">
    <source>
        <dbReference type="WBParaSite" id="PEQ_0000971701-mRNA-1"/>
    </source>
</evidence>